<evidence type="ECO:0000256" key="3">
    <source>
        <dbReference type="ARBA" id="ARBA00022448"/>
    </source>
</evidence>
<organism evidence="10 11">
    <name type="scientific">Emiliania huxleyi (strain CCMP1516)</name>
    <dbReference type="NCBI Taxonomy" id="280463"/>
    <lineage>
        <taxon>Eukaryota</taxon>
        <taxon>Haptista</taxon>
        <taxon>Haptophyta</taxon>
        <taxon>Prymnesiophyceae</taxon>
        <taxon>Isochrysidales</taxon>
        <taxon>Noelaerhabdaceae</taxon>
        <taxon>Emiliania</taxon>
    </lineage>
</organism>
<feature type="transmembrane region" description="Helical" evidence="9">
    <location>
        <begin position="12"/>
        <end position="32"/>
    </location>
</feature>
<comment type="similarity">
    <text evidence="8">Belongs to the auxin efflux carrier (TC 2.A.69.2) family.</text>
</comment>
<dbReference type="InterPro" id="IPR004776">
    <property type="entry name" value="Mem_transp_PIN-like"/>
</dbReference>
<evidence type="ECO:0000256" key="7">
    <source>
        <dbReference type="ARBA" id="ARBA00025100"/>
    </source>
</evidence>
<keyword evidence="11" id="KW-1185">Reference proteome</keyword>
<dbReference type="GO" id="GO:0016020">
    <property type="term" value="C:membrane"/>
    <property type="evidence" value="ECO:0007669"/>
    <property type="project" value="UniProtKB-SubCell"/>
</dbReference>
<dbReference type="PANTHER" id="PTHR31651">
    <property type="match status" value="1"/>
</dbReference>
<feature type="transmembrane region" description="Helical" evidence="9">
    <location>
        <begin position="288"/>
        <end position="311"/>
    </location>
</feature>
<dbReference type="EnsemblProtists" id="EOD32892">
    <property type="protein sequence ID" value="EOD32892"/>
    <property type="gene ID" value="EMIHUDRAFT_230286"/>
</dbReference>
<feature type="transmembrane region" description="Helical" evidence="9">
    <location>
        <begin position="70"/>
        <end position="93"/>
    </location>
</feature>
<evidence type="ECO:0000313" key="10">
    <source>
        <dbReference type="EnsemblProtists" id="EOD32892"/>
    </source>
</evidence>
<evidence type="ECO:0000256" key="1">
    <source>
        <dbReference type="ARBA" id="ARBA00004141"/>
    </source>
</evidence>
<dbReference type="KEGG" id="ehx:EMIHUDRAFT_230286"/>
<feature type="transmembrane region" description="Helical" evidence="9">
    <location>
        <begin position="105"/>
        <end position="125"/>
    </location>
</feature>
<dbReference type="OMA" id="ACTGEEN"/>
<evidence type="ECO:0000256" key="9">
    <source>
        <dbReference type="SAM" id="Phobius"/>
    </source>
</evidence>
<dbReference type="GO" id="GO:0012505">
    <property type="term" value="C:endomembrane system"/>
    <property type="evidence" value="ECO:0007669"/>
    <property type="project" value="UniProtKB-SubCell"/>
</dbReference>
<feature type="transmembrane region" description="Helical" evidence="9">
    <location>
        <begin position="323"/>
        <end position="341"/>
    </location>
</feature>
<protein>
    <recommendedName>
        <fullName evidence="12">Auxin efflux carrier</fullName>
    </recommendedName>
</protein>
<accession>A0A0D3KAV7</accession>
<dbReference type="HOGENOM" id="CLU_726543_0_0_1"/>
<feature type="transmembrane region" description="Helical" evidence="9">
    <location>
        <begin position="210"/>
        <end position="226"/>
    </location>
</feature>
<evidence type="ECO:0000256" key="8">
    <source>
        <dbReference type="ARBA" id="ARBA00025752"/>
    </source>
</evidence>
<proteinExistence type="inferred from homology"/>
<dbReference type="GO" id="GO:0055085">
    <property type="term" value="P:transmembrane transport"/>
    <property type="evidence" value="ECO:0007669"/>
    <property type="project" value="InterPro"/>
</dbReference>
<dbReference type="InterPro" id="IPR045033">
    <property type="entry name" value="PILS1/3/4/5/7"/>
</dbReference>
<keyword evidence="4 9" id="KW-0812">Transmembrane</keyword>
<reference evidence="10" key="2">
    <citation type="submission" date="2024-10" db="UniProtKB">
        <authorList>
            <consortium name="EnsemblProtists"/>
        </authorList>
    </citation>
    <scope>IDENTIFICATION</scope>
</reference>
<evidence type="ECO:0000313" key="11">
    <source>
        <dbReference type="Proteomes" id="UP000013827"/>
    </source>
</evidence>
<evidence type="ECO:0008006" key="12">
    <source>
        <dbReference type="Google" id="ProtNLM"/>
    </source>
</evidence>
<comment type="subcellular location">
    <subcellularLocation>
        <location evidence="2">Endomembrane system</location>
    </subcellularLocation>
    <subcellularLocation>
        <location evidence="1">Membrane</location>
        <topology evidence="1">Multi-pass membrane protein</topology>
    </subcellularLocation>
</comment>
<evidence type="ECO:0000256" key="2">
    <source>
        <dbReference type="ARBA" id="ARBA00004308"/>
    </source>
</evidence>
<dbReference type="STRING" id="2903.R1DD74"/>
<dbReference type="Proteomes" id="UP000013827">
    <property type="component" value="Unassembled WGS sequence"/>
</dbReference>
<dbReference type="Pfam" id="PF03547">
    <property type="entry name" value="Mem_trans"/>
    <property type="match status" value="1"/>
</dbReference>
<feature type="transmembrane region" description="Helical" evidence="9">
    <location>
        <begin position="353"/>
        <end position="378"/>
    </location>
</feature>
<feature type="transmembrane region" description="Helical" evidence="9">
    <location>
        <begin position="246"/>
        <end position="267"/>
    </location>
</feature>
<dbReference type="PaxDb" id="2903-EOD32892"/>
<keyword evidence="3" id="KW-0813">Transport</keyword>
<evidence type="ECO:0000256" key="5">
    <source>
        <dbReference type="ARBA" id="ARBA00022989"/>
    </source>
</evidence>
<dbReference type="eggNOG" id="ENOG502SF47">
    <property type="taxonomic scope" value="Eukaryota"/>
</dbReference>
<comment type="function">
    <text evidence="7">Involved in cellular auxin homeostasis by regulating auxin metabolism. Regulates intracellular auxin accumulation at the endoplasmic reticulum and thus auxin availability for nuclear auxin signaling.</text>
</comment>
<dbReference type="AlphaFoldDB" id="A0A0D3KAV7"/>
<keyword evidence="5 9" id="KW-1133">Transmembrane helix</keyword>
<dbReference type="RefSeq" id="XP_005785321.1">
    <property type="nucleotide sequence ID" value="XM_005785264.1"/>
</dbReference>
<keyword evidence="6 9" id="KW-0472">Membrane</keyword>
<evidence type="ECO:0000256" key="4">
    <source>
        <dbReference type="ARBA" id="ARBA00022692"/>
    </source>
</evidence>
<feature type="transmembrane region" description="Helical" evidence="9">
    <location>
        <begin position="39"/>
        <end position="58"/>
    </location>
</feature>
<name>A0A0D3KAV7_EMIH1</name>
<feature type="transmembrane region" description="Helical" evidence="9">
    <location>
        <begin position="145"/>
        <end position="168"/>
    </location>
</feature>
<sequence>MFSGLLLTSFRVIVSLFIQYAIGAAVAWFGIVREADLRGFGAAMNTIFVPLLSIVALGRGLSVELFVSDGWVLALIGLVSMFEFAAIGLLLRLVALPSPAFRRPFVVAMALPNVVAIPLSVTQSLCEMGAFDVEFETAAECVLRARALVFMYVCFNSFNVWVVGFGYLAADDISLDVRAVQTPGQDRWQRARALALLGGKRSVALFRRPPVLGVIVGLIIGLIRPVQEVLFAPGAALLPIGQALSALSEGAVPIVNLMLAFSLGHKLRALKSWRELLGSKGAGISPRTMVTLTLGRMVLAPLCHGGVIYAVLGELPPSRLMRVIVFVEMAPPTASMVVVMLHLAKKPRSAQLVAWAIIPQYLLATVTLTLTITFALAVTEW</sequence>
<dbReference type="PANTHER" id="PTHR31651:SF33">
    <property type="entry name" value="PROTEIN PIN-LIKES 1"/>
    <property type="match status" value="1"/>
</dbReference>
<evidence type="ECO:0000256" key="6">
    <source>
        <dbReference type="ARBA" id="ARBA00023136"/>
    </source>
</evidence>
<reference evidence="11" key="1">
    <citation type="journal article" date="2013" name="Nature">
        <title>Pan genome of the phytoplankton Emiliania underpins its global distribution.</title>
        <authorList>
            <person name="Read B.A."/>
            <person name="Kegel J."/>
            <person name="Klute M.J."/>
            <person name="Kuo A."/>
            <person name="Lefebvre S.C."/>
            <person name="Maumus F."/>
            <person name="Mayer C."/>
            <person name="Miller J."/>
            <person name="Monier A."/>
            <person name="Salamov A."/>
            <person name="Young J."/>
            <person name="Aguilar M."/>
            <person name="Claverie J.M."/>
            <person name="Frickenhaus S."/>
            <person name="Gonzalez K."/>
            <person name="Herman E.K."/>
            <person name="Lin Y.C."/>
            <person name="Napier J."/>
            <person name="Ogata H."/>
            <person name="Sarno A.F."/>
            <person name="Shmutz J."/>
            <person name="Schroeder D."/>
            <person name="de Vargas C."/>
            <person name="Verret F."/>
            <person name="von Dassow P."/>
            <person name="Valentin K."/>
            <person name="Van de Peer Y."/>
            <person name="Wheeler G."/>
            <person name="Dacks J.B."/>
            <person name="Delwiche C.F."/>
            <person name="Dyhrman S.T."/>
            <person name="Glockner G."/>
            <person name="John U."/>
            <person name="Richards T."/>
            <person name="Worden A.Z."/>
            <person name="Zhang X."/>
            <person name="Grigoriev I.V."/>
            <person name="Allen A.E."/>
            <person name="Bidle K."/>
            <person name="Borodovsky M."/>
            <person name="Bowler C."/>
            <person name="Brownlee C."/>
            <person name="Cock J.M."/>
            <person name="Elias M."/>
            <person name="Gladyshev V.N."/>
            <person name="Groth M."/>
            <person name="Guda C."/>
            <person name="Hadaegh A."/>
            <person name="Iglesias-Rodriguez M.D."/>
            <person name="Jenkins J."/>
            <person name="Jones B.M."/>
            <person name="Lawson T."/>
            <person name="Leese F."/>
            <person name="Lindquist E."/>
            <person name="Lobanov A."/>
            <person name="Lomsadze A."/>
            <person name="Malik S.B."/>
            <person name="Marsh M.E."/>
            <person name="Mackinder L."/>
            <person name="Mock T."/>
            <person name="Mueller-Roeber B."/>
            <person name="Pagarete A."/>
            <person name="Parker M."/>
            <person name="Probert I."/>
            <person name="Quesneville H."/>
            <person name="Raines C."/>
            <person name="Rensing S.A."/>
            <person name="Riano-Pachon D.M."/>
            <person name="Richier S."/>
            <person name="Rokitta S."/>
            <person name="Shiraiwa Y."/>
            <person name="Soanes D.M."/>
            <person name="van der Giezen M."/>
            <person name="Wahlund T.M."/>
            <person name="Williams B."/>
            <person name="Wilson W."/>
            <person name="Wolfe G."/>
            <person name="Wurch L.L."/>
        </authorList>
    </citation>
    <scope>NUCLEOTIDE SEQUENCE</scope>
</reference>
<dbReference type="GeneID" id="17278165"/>